<dbReference type="SUPFAM" id="SSF100950">
    <property type="entry name" value="NagB/RpiA/CoA transferase-like"/>
    <property type="match status" value="1"/>
</dbReference>
<dbReference type="SMART" id="SM00420">
    <property type="entry name" value="HTH_DEOR"/>
    <property type="match status" value="1"/>
</dbReference>
<dbReference type="Pfam" id="PF08220">
    <property type="entry name" value="HTH_DeoR"/>
    <property type="match status" value="1"/>
</dbReference>
<keyword evidence="2" id="KW-0805">Transcription regulation</keyword>
<proteinExistence type="predicted"/>
<reference evidence="6 7" key="1">
    <citation type="journal article" date="2010" name="Stand. Genomic Sci.">
        <title>Complete genome sequence of Spirochaeta smaragdinae type strain (SEBR 4228).</title>
        <authorList>
            <person name="Mavromatis K."/>
            <person name="Yasawong M."/>
            <person name="Chertkov O."/>
            <person name="Lapidus A."/>
            <person name="Lucas S."/>
            <person name="Nolan M."/>
            <person name="Del Rio T.G."/>
            <person name="Tice H."/>
            <person name="Cheng J.F."/>
            <person name="Pitluck S."/>
            <person name="Liolios K."/>
            <person name="Ivanova N."/>
            <person name="Tapia R."/>
            <person name="Han C."/>
            <person name="Bruce D."/>
            <person name="Goodwin L."/>
            <person name="Pati A."/>
            <person name="Chen A."/>
            <person name="Palaniappan K."/>
            <person name="Land M."/>
            <person name="Hauser L."/>
            <person name="Chang Y.J."/>
            <person name="Jeffries C.D."/>
            <person name="Detter J.C."/>
            <person name="Rohde M."/>
            <person name="Brambilla E."/>
            <person name="Spring S."/>
            <person name="Goker M."/>
            <person name="Sikorski J."/>
            <person name="Woyke T."/>
            <person name="Bristow J."/>
            <person name="Eisen J.A."/>
            <person name="Markowitz V."/>
            <person name="Hugenholtz P."/>
            <person name="Klenk H.P."/>
            <person name="Kyrpides N.C."/>
        </authorList>
    </citation>
    <scope>NUCLEOTIDE SEQUENCE [LARGE SCALE GENOMIC DNA]</scope>
    <source>
        <strain evidence="7">DSM 11293 / JCM 15392 / SEBR 4228</strain>
    </source>
</reference>
<dbReference type="PROSITE" id="PS00894">
    <property type="entry name" value="HTH_DEOR_1"/>
    <property type="match status" value="1"/>
</dbReference>
<dbReference type="Gene3D" id="3.40.50.1360">
    <property type="match status" value="1"/>
</dbReference>
<evidence type="ECO:0000259" key="5">
    <source>
        <dbReference type="PROSITE" id="PS51000"/>
    </source>
</evidence>
<keyword evidence="1" id="KW-0678">Repressor</keyword>
<dbReference type="GO" id="GO:0003677">
    <property type="term" value="F:DNA binding"/>
    <property type="evidence" value="ECO:0007669"/>
    <property type="project" value="UniProtKB-KW"/>
</dbReference>
<dbReference type="HOGENOM" id="CLU_060699_1_4_12"/>
<evidence type="ECO:0000256" key="3">
    <source>
        <dbReference type="ARBA" id="ARBA00023125"/>
    </source>
</evidence>
<feature type="domain" description="HTH deoR-type" evidence="5">
    <location>
        <begin position="7"/>
        <end position="62"/>
    </location>
</feature>
<evidence type="ECO:0000256" key="2">
    <source>
        <dbReference type="ARBA" id="ARBA00023015"/>
    </source>
</evidence>
<dbReference type="PANTHER" id="PTHR30363:SF4">
    <property type="entry name" value="GLYCEROL-3-PHOSPHATE REGULON REPRESSOR"/>
    <property type="match status" value="1"/>
</dbReference>
<dbReference type="AlphaFoldDB" id="E1RC78"/>
<gene>
    <name evidence="6" type="ordered locus">Spirs_0823</name>
</gene>
<dbReference type="eggNOG" id="COG1349">
    <property type="taxonomic scope" value="Bacteria"/>
</dbReference>
<dbReference type="PRINTS" id="PR00037">
    <property type="entry name" value="HTHLACR"/>
</dbReference>
<dbReference type="InterPro" id="IPR037171">
    <property type="entry name" value="NagB/RpiA_transferase-like"/>
</dbReference>
<dbReference type="InterPro" id="IPR001034">
    <property type="entry name" value="DeoR_HTH"/>
</dbReference>
<dbReference type="GO" id="GO:0003700">
    <property type="term" value="F:DNA-binding transcription factor activity"/>
    <property type="evidence" value="ECO:0007669"/>
    <property type="project" value="InterPro"/>
</dbReference>
<dbReference type="EMBL" id="CP002116">
    <property type="protein sequence ID" value="ADK79958.1"/>
    <property type="molecule type" value="Genomic_DNA"/>
</dbReference>
<evidence type="ECO:0000256" key="4">
    <source>
        <dbReference type="ARBA" id="ARBA00023163"/>
    </source>
</evidence>
<sequence>MKAKSKTDIRRQKIRQMLISNNVVSINEFCQLLKCSESTIRNDLKYLDAKGLITRTYGGAVLNGNTRYNVAMNTRYGMNVAAKEEIADYIVHNVLVDDSIITLDSGTTMVGIAKKILEASLKLTVITTSLAIAEVLNRTANIDLYLTGGRLNHIKEAFIDQSAIEFVSSMCSDLYLFSCDGVDIEKGFTIGDPEEVAIKKAMSQFSKRTICAVDSSKIDQIKLKKIFDINDIEMIITDTAVSEKKIEKLRSAGADIIKATKKTQA</sequence>
<dbReference type="InterPro" id="IPR036388">
    <property type="entry name" value="WH-like_DNA-bd_sf"/>
</dbReference>
<evidence type="ECO:0000313" key="7">
    <source>
        <dbReference type="Proteomes" id="UP000002318"/>
    </source>
</evidence>
<keyword evidence="4" id="KW-0804">Transcription</keyword>
<dbReference type="InterPro" id="IPR036390">
    <property type="entry name" value="WH_DNA-bd_sf"/>
</dbReference>
<dbReference type="STRING" id="573413.Spirs_0823"/>
<dbReference type="OrthoDB" id="308679at2"/>
<dbReference type="PANTHER" id="PTHR30363">
    <property type="entry name" value="HTH-TYPE TRANSCRIPTIONAL REGULATOR SRLR-RELATED"/>
    <property type="match status" value="1"/>
</dbReference>
<dbReference type="Pfam" id="PF00455">
    <property type="entry name" value="DeoRC"/>
    <property type="match status" value="1"/>
</dbReference>
<dbReference type="Proteomes" id="UP000002318">
    <property type="component" value="Chromosome"/>
</dbReference>
<dbReference type="SUPFAM" id="SSF46785">
    <property type="entry name" value="Winged helix' DNA-binding domain"/>
    <property type="match status" value="1"/>
</dbReference>
<dbReference type="RefSeq" id="WP_013253422.1">
    <property type="nucleotide sequence ID" value="NC_014364.1"/>
</dbReference>
<dbReference type="Gene3D" id="1.10.10.10">
    <property type="entry name" value="Winged helix-like DNA-binding domain superfamily/Winged helix DNA-binding domain"/>
    <property type="match status" value="1"/>
</dbReference>
<keyword evidence="7" id="KW-1185">Reference proteome</keyword>
<protein>
    <submittedName>
        <fullName evidence="6">Transcriptional regulator, DeoR family</fullName>
    </submittedName>
</protein>
<evidence type="ECO:0000313" key="6">
    <source>
        <dbReference type="EMBL" id="ADK79958.1"/>
    </source>
</evidence>
<evidence type="ECO:0000256" key="1">
    <source>
        <dbReference type="ARBA" id="ARBA00022491"/>
    </source>
</evidence>
<dbReference type="InterPro" id="IPR050313">
    <property type="entry name" value="Carb_Metab_HTH_regulators"/>
</dbReference>
<dbReference type="KEGG" id="ssm:Spirs_0823"/>
<keyword evidence="3" id="KW-0238">DNA-binding</keyword>
<name>E1RC78_SEDSS</name>
<dbReference type="InterPro" id="IPR014036">
    <property type="entry name" value="DeoR-like_C"/>
</dbReference>
<dbReference type="PROSITE" id="PS51000">
    <property type="entry name" value="HTH_DEOR_2"/>
    <property type="match status" value="1"/>
</dbReference>
<accession>E1RC78</accession>
<dbReference type="InterPro" id="IPR018356">
    <property type="entry name" value="Tscrpt_reg_HTH_DeoR_CS"/>
</dbReference>
<organism evidence="6 7">
    <name type="scientific">Sediminispirochaeta smaragdinae (strain DSM 11293 / JCM 15392 / SEBR 4228)</name>
    <name type="common">Spirochaeta smaragdinae</name>
    <dbReference type="NCBI Taxonomy" id="573413"/>
    <lineage>
        <taxon>Bacteria</taxon>
        <taxon>Pseudomonadati</taxon>
        <taxon>Spirochaetota</taxon>
        <taxon>Spirochaetia</taxon>
        <taxon>Spirochaetales</taxon>
        <taxon>Spirochaetaceae</taxon>
        <taxon>Sediminispirochaeta</taxon>
    </lineage>
</organism>
<dbReference type="SMART" id="SM01134">
    <property type="entry name" value="DeoRC"/>
    <property type="match status" value="1"/>
</dbReference>